<reference evidence="3 5" key="2">
    <citation type="submission" date="2019-03" db="EMBL/GenBank/DDBJ databases">
        <title>Diverse conjugative elements silence natural transformation in Legionella species.</title>
        <authorList>
            <person name="Durieux I."/>
            <person name="Ginevra C."/>
            <person name="Attaiech L."/>
            <person name="Picq K."/>
            <person name="Juan P.A."/>
            <person name="Jarraud S."/>
            <person name="Charpentier X."/>
        </authorList>
    </citation>
    <scope>NUCLEOTIDE SEQUENCE [LARGE SCALE GENOMIC DNA]</scope>
    <source>
        <strain evidence="3 5">HL-0427-4011</strain>
    </source>
</reference>
<reference evidence="2 4" key="1">
    <citation type="submission" date="2015-11" db="EMBL/GenBank/DDBJ databases">
        <title>Genomic analysis of 38 Legionella species identifies large and diverse effector repertoires.</title>
        <authorList>
            <person name="Burstein D."/>
            <person name="Amaro F."/>
            <person name="Zusman T."/>
            <person name="Lifshitz Z."/>
            <person name="Cohen O."/>
            <person name="Gilbert J.A."/>
            <person name="Pupko T."/>
            <person name="Shuman H.A."/>
            <person name="Segal G."/>
        </authorList>
    </citation>
    <scope>NUCLEOTIDE SEQUENCE [LARGE SCALE GENOMIC DNA]</scope>
    <source>
        <strain evidence="2 4">Bercovier 4</strain>
    </source>
</reference>
<dbReference type="AlphaFoldDB" id="A0A0W0VW63"/>
<dbReference type="OrthoDB" id="5637761at2"/>
<organism evidence="2 4">
    <name type="scientific">Legionella israelensis</name>
    <dbReference type="NCBI Taxonomy" id="454"/>
    <lineage>
        <taxon>Bacteria</taxon>
        <taxon>Pseudomonadati</taxon>
        <taxon>Pseudomonadota</taxon>
        <taxon>Gammaproteobacteria</taxon>
        <taxon>Legionellales</taxon>
        <taxon>Legionellaceae</taxon>
        <taxon>Legionella</taxon>
    </lineage>
</organism>
<protein>
    <submittedName>
        <fullName evidence="3">DUF3757 domain-containing protein</fullName>
    </submittedName>
</protein>
<keyword evidence="1" id="KW-0732">Signal</keyword>
<evidence type="ECO:0000256" key="1">
    <source>
        <dbReference type="SAM" id="SignalP"/>
    </source>
</evidence>
<accession>A0A0W0VW63</accession>
<dbReference type="PATRIC" id="fig|454.4.peg.1420"/>
<dbReference type="EMBL" id="CP038254">
    <property type="protein sequence ID" value="QBR84450.1"/>
    <property type="molecule type" value="Genomic_DNA"/>
</dbReference>
<evidence type="ECO:0000313" key="3">
    <source>
        <dbReference type="EMBL" id="QBR84450.1"/>
    </source>
</evidence>
<dbReference type="InterPro" id="IPR022231">
    <property type="entry name" value="DUF3757"/>
</dbReference>
<proteinExistence type="predicted"/>
<name>A0A0W0VW63_9GAMM</name>
<dbReference type="Proteomes" id="UP000295517">
    <property type="component" value="Chromosome"/>
</dbReference>
<feature type="chain" id="PRO_5042680674" evidence="1">
    <location>
        <begin position="20"/>
        <end position="124"/>
    </location>
</feature>
<dbReference type="RefSeq" id="WP_058501669.1">
    <property type="nucleotide sequence ID" value="NZ_CAAAJA010000062.1"/>
</dbReference>
<dbReference type="EMBL" id="LNYH01000069">
    <property type="protein sequence ID" value="KTD24380.1"/>
    <property type="molecule type" value="Genomic_DNA"/>
</dbReference>
<keyword evidence="4" id="KW-1185">Reference proteome</keyword>
<sequence>MRSLFLLLLFGLWSSLSLAKICPDPQTSSLQWGEPPAPWVENPFSPNHPQGEENTRFVRSNILVAGVIGRGVSCTYQNSVGQYSIWWPVRVKIPSQMDNHWIRTAAGYVCSESLSSCVFYVAEE</sequence>
<gene>
    <name evidence="3" type="ORF">E3983_08805</name>
    <name evidence="2" type="ORF">Lisr_1314</name>
</gene>
<feature type="signal peptide" evidence="1">
    <location>
        <begin position="1"/>
        <end position="19"/>
    </location>
</feature>
<evidence type="ECO:0000313" key="4">
    <source>
        <dbReference type="Proteomes" id="UP000054761"/>
    </source>
</evidence>
<evidence type="ECO:0000313" key="5">
    <source>
        <dbReference type="Proteomes" id="UP000295517"/>
    </source>
</evidence>
<evidence type="ECO:0000313" key="2">
    <source>
        <dbReference type="EMBL" id="KTD24380.1"/>
    </source>
</evidence>
<dbReference type="Pfam" id="PF12582">
    <property type="entry name" value="DUF3757"/>
    <property type="match status" value="1"/>
</dbReference>
<dbReference type="Proteomes" id="UP000054761">
    <property type="component" value="Unassembled WGS sequence"/>
</dbReference>